<comment type="caution">
    <text evidence="2">The sequence shown here is derived from an EMBL/GenBank/DDBJ whole genome shotgun (WGS) entry which is preliminary data.</text>
</comment>
<dbReference type="Pfam" id="PF01381">
    <property type="entry name" value="HTH_3"/>
    <property type="match status" value="1"/>
</dbReference>
<dbReference type="SUPFAM" id="SSF47413">
    <property type="entry name" value="lambda repressor-like DNA-binding domains"/>
    <property type="match status" value="1"/>
</dbReference>
<evidence type="ECO:0000313" key="3">
    <source>
        <dbReference type="Proteomes" id="UP000298358"/>
    </source>
</evidence>
<dbReference type="OrthoDB" id="5074395at2"/>
<dbReference type="Gene3D" id="1.10.260.40">
    <property type="entry name" value="lambda repressor-like DNA-binding domains"/>
    <property type="match status" value="1"/>
</dbReference>
<dbReference type="PROSITE" id="PS50943">
    <property type="entry name" value="HTH_CROC1"/>
    <property type="match status" value="1"/>
</dbReference>
<evidence type="ECO:0000259" key="1">
    <source>
        <dbReference type="PROSITE" id="PS50943"/>
    </source>
</evidence>
<protein>
    <submittedName>
        <fullName evidence="2">XRE family transcriptional regulator</fullName>
    </submittedName>
</protein>
<organism evidence="2 3">
    <name type="scientific">Microbacterium paludicola</name>
    <dbReference type="NCBI Taxonomy" id="300019"/>
    <lineage>
        <taxon>Bacteria</taxon>
        <taxon>Bacillati</taxon>
        <taxon>Actinomycetota</taxon>
        <taxon>Actinomycetes</taxon>
        <taxon>Micrococcales</taxon>
        <taxon>Microbacteriaceae</taxon>
        <taxon>Microbacterium</taxon>
    </lineage>
</organism>
<dbReference type="SMART" id="SM00530">
    <property type="entry name" value="HTH_XRE"/>
    <property type="match status" value="1"/>
</dbReference>
<sequence>MSEEPLYPTPSRYPQVSVAAAGALGHSGHMGVFDAVPDRDPNMGRARHRASAAQLSDIVYQARLAAGLSQEQAAQAAEISTETYATIERGFTVSGEPANPTLRTLTNVLTALSVDVRFAEQSDEM</sequence>
<dbReference type="InterPro" id="IPR001387">
    <property type="entry name" value="Cro/C1-type_HTH"/>
</dbReference>
<dbReference type="Proteomes" id="UP000298358">
    <property type="component" value="Unassembled WGS sequence"/>
</dbReference>
<name>A0A4Y9FPA4_9MICO</name>
<feature type="domain" description="HTH cro/C1-type" evidence="1">
    <location>
        <begin position="59"/>
        <end position="119"/>
    </location>
</feature>
<dbReference type="CDD" id="cd00093">
    <property type="entry name" value="HTH_XRE"/>
    <property type="match status" value="1"/>
</dbReference>
<dbReference type="AlphaFoldDB" id="A0A4Y9FPA4"/>
<dbReference type="GO" id="GO:0003677">
    <property type="term" value="F:DNA binding"/>
    <property type="evidence" value="ECO:0007669"/>
    <property type="project" value="InterPro"/>
</dbReference>
<accession>A0A4Y9FPA4</accession>
<gene>
    <name evidence="2" type="ORF">E4U02_14750</name>
</gene>
<dbReference type="InterPro" id="IPR010982">
    <property type="entry name" value="Lambda_DNA-bd_dom_sf"/>
</dbReference>
<proteinExistence type="predicted"/>
<reference evidence="2 3" key="1">
    <citation type="submission" date="2019-03" db="EMBL/GenBank/DDBJ databases">
        <title>Diversity of the mouse oral microbiome.</title>
        <authorList>
            <person name="Joseph S."/>
            <person name="Aduse-Opoku J."/>
            <person name="Curtis M."/>
            <person name="Wade W."/>
            <person name="Hashim A."/>
        </authorList>
    </citation>
    <scope>NUCLEOTIDE SEQUENCE [LARGE SCALE GENOMIC DNA]</scope>
    <source>
        <strain evidence="2 3">P1012</strain>
    </source>
</reference>
<keyword evidence="3" id="KW-1185">Reference proteome</keyword>
<evidence type="ECO:0000313" key="2">
    <source>
        <dbReference type="EMBL" id="TFU30360.1"/>
    </source>
</evidence>
<dbReference type="EMBL" id="SPQB01000062">
    <property type="protein sequence ID" value="TFU30360.1"/>
    <property type="molecule type" value="Genomic_DNA"/>
</dbReference>